<proteinExistence type="predicted"/>
<dbReference type="Pfam" id="PF12802">
    <property type="entry name" value="MarR_2"/>
    <property type="match status" value="1"/>
</dbReference>
<accession>A0AAJ5X7L2</accession>
<dbReference type="PROSITE" id="PS50995">
    <property type="entry name" value="HTH_MARR_2"/>
    <property type="match status" value="1"/>
</dbReference>
<gene>
    <name evidence="2" type="ORF">P0Y56_13480</name>
</gene>
<evidence type="ECO:0000313" key="3">
    <source>
        <dbReference type="Proteomes" id="UP001218362"/>
    </source>
</evidence>
<dbReference type="InterPro" id="IPR036390">
    <property type="entry name" value="WH_DNA-bd_sf"/>
</dbReference>
<dbReference type="GO" id="GO:0003700">
    <property type="term" value="F:DNA-binding transcription factor activity"/>
    <property type="evidence" value="ECO:0007669"/>
    <property type="project" value="InterPro"/>
</dbReference>
<sequence>MSYFGYRLAVTAKLFDRKFVEILKRHSTLTLPQWRCIAQLGLAEPGTVRSLAEGAAVDRAEVSRALARMIVQGLVARHDNPEDQRSPQFTLTAQGRTLFASLRKPISEFIGSLVDHVSDSDIEAADRALWAVSKGCLD</sequence>
<organism evidence="2 3">
    <name type="scientific">Candidatus Andeanibacterium colombiense</name>
    <dbReference type="NCBI Taxonomy" id="3121345"/>
    <lineage>
        <taxon>Bacteria</taxon>
        <taxon>Pseudomonadati</taxon>
        <taxon>Pseudomonadota</taxon>
        <taxon>Alphaproteobacteria</taxon>
        <taxon>Sphingomonadales</taxon>
        <taxon>Sphingomonadaceae</taxon>
        <taxon>Candidatus Andeanibacterium</taxon>
    </lineage>
</organism>
<evidence type="ECO:0000259" key="1">
    <source>
        <dbReference type="PROSITE" id="PS50995"/>
    </source>
</evidence>
<dbReference type="SUPFAM" id="SSF46785">
    <property type="entry name" value="Winged helix' DNA-binding domain"/>
    <property type="match status" value="1"/>
</dbReference>
<evidence type="ECO:0000313" key="2">
    <source>
        <dbReference type="EMBL" id="WEK46026.1"/>
    </source>
</evidence>
<dbReference type="Gene3D" id="1.10.10.10">
    <property type="entry name" value="Winged helix-like DNA-binding domain superfamily/Winged helix DNA-binding domain"/>
    <property type="match status" value="1"/>
</dbReference>
<protein>
    <submittedName>
        <fullName evidence="2">MarR family winged helix-turn-helix transcriptional regulator</fullName>
    </submittedName>
</protein>
<dbReference type="Proteomes" id="UP001218362">
    <property type="component" value="Chromosome"/>
</dbReference>
<dbReference type="GO" id="GO:0006950">
    <property type="term" value="P:response to stress"/>
    <property type="evidence" value="ECO:0007669"/>
    <property type="project" value="TreeGrafter"/>
</dbReference>
<feature type="domain" description="HTH marR-type" evidence="1">
    <location>
        <begin position="1"/>
        <end position="134"/>
    </location>
</feature>
<name>A0AAJ5X7L2_9SPHN</name>
<dbReference type="AlphaFoldDB" id="A0AAJ5X7L2"/>
<dbReference type="InterPro" id="IPR039422">
    <property type="entry name" value="MarR/SlyA-like"/>
</dbReference>
<dbReference type="PANTHER" id="PTHR33164">
    <property type="entry name" value="TRANSCRIPTIONAL REGULATOR, MARR FAMILY"/>
    <property type="match status" value="1"/>
</dbReference>
<reference evidence="2" key="1">
    <citation type="submission" date="2023-03" db="EMBL/GenBank/DDBJ databases">
        <title>Andean soil-derived lignocellulolytic bacterial consortium as a source of novel taxa and putative plastic-active enzymes.</title>
        <authorList>
            <person name="Diaz-Garcia L."/>
            <person name="Chuvochina M."/>
            <person name="Feuerriegel G."/>
            <person name="Bunk B."/>
            <person name="Sproer C."/>
            <person name="Streit W.R."/>
            <person name="Rodriguez L.M."/>
            <person name="Overmann J."/>
            <person name="Jimenez D.J."/>
        </authorList>
    </citation>
    <scope>NUCLEOTIDE SEQUENCE</scope>
    <source>
        <strain evidence="2">MAG 26</strain>
    </source>
</reference>
<dbReference type="EMBL" id="CP119316">
    <property type="protein sequence ID" value="WEK46026.1"/>
    <property type="molecule type" value="Genomic_DNA"/>
</dbReference>
<dbReference type="SMART" id="SM00347">
    <property type="entry name" value="HTH_MARR"/>
    <property type="match status" value="1"/>
</dbReference>
<dbReference type="InterPro" id="IPR036388">
    <property type="entry name" value="WH-like_DNA-bd_sf"/>
</dbReference>
<dbReference type="PANTHER" id="PTHR33164:SF43">
    <property type="entry name" value="HTH-TYPE TRANSCRIPTIONAL REPRESSOR YETL"/>
    <property type="match status" value="1"/>
</dbReference>
<dbReference type="KEGG" id="acob:P0Y56_13480"/>
<dbReference type="InterPro" id="IPR000835">
    <property type="entry name" value="HTH_MarR-typ"/>
</dbReference>